<organism evidence="16 17">
    <name type="scientific">Candidatus Staskawiczbacteria bacterium RIFCSPHIGHO2_01_FULL_41_41</name>
    <dbReference type="NCBI Taxonomy" id="1802203"/>
    <lineage>
        <taxon>Bacteria</taxon>
        <taxon>Candidatus Staskawicziibacteriota</taxon>
    </lineage>
</organism>
<dbReference type="SMART" id="SM00493">
    <property type="entry name" value="TOPRIM"/>
    <property type="match status" value="1"/>
</dbReference>
<dbReference type="PANTHER" id="PTHR30313:SF2">
    <property type="entry name" value="DNA PRIMASE"/>
    <property type="match status" value="1"/>
</dbReference>
<dbReference type="GO" id="GO:0008270">
    <property type="term" value="F:zinc ion binding"/>
    <property type="evidence" value="ECO:0007669"/>
    <property type="project" value="UniProtKB-UniRule"/>
</dbReference>
<evidence type="ECO:0000256" key="14">
    <source>
        <dbReference type="PIRSR" id="PIRSR002811-1"/>
    </source>
</evidence>
<evidence type="ECO:0000256" key="4">
    <source>
        <dbReference type="ARBA" id="ARBA00022695"/>
    </source>
</evidence>
<keyword evidence="10 12" id="KW-0238">DNA-binding</keyword>
<name>A0A1G2HSY1_9BACT</name>
<dbReference type="GO" id="GO:0003899">
    <property type="term" value="F:DNA-directed RNA polymerase activity"/>
    <property type="evidence" value="ECO:0007669"/>
    <property type="project" value="UniProtKB-UniRule"/>
</dbReference>
<dbReference type="InterPro" id="IPR050219">
    <property type="entry name" value="DnaG_primase"/>
</dbReference>
<keyword evidence="4 12" id="KW-0548">Nucleotidyltransferase</keyword>
<comment type="cofactor">
    <cofactor evidence="12 13 14">
        <name>Zn(2+)</name>
        <dbReference type="ChEBI" id="CHEBI:29105"/>
    </cofactor>
    <text evidence="12 13 14">Binds 1 zinc ion per monomer.</text>
</comment>
<dbReference type="Pfam" id="PF01807">
    <property type="entry name" value="Zn_ribbon_DnaG"/>
    <property type="match status" value="1"/>
</dbReference>
<dbReference type="CDD" id="cd03364">
    <property type="entry name" value="TOPRIM_DnaG_primases"/>
    <property type="match status" value="1"/>
</dbReference>
<comment type="function">
    <text evidence="12 13">RNA polymerase that catalyzes the synthesis of short RNA molecules used as primers for DNA polymerase during DNA replication.</text>
</comment>
<dbReference type="PANTHER" id="PTHR30313">
    <property type="entry name" value="DNA PRIMASE"/>
    <property type="match status" value="1"/>
</dbReference>
<comment type="domain">
    <text evidence="12">Contains an N-terminal zinc-binding domain, a central core domain that contains the primase activity, and a C-terminal DnaB-binding domain.</text>
</comment>
<keyword evidence="1 12" id="KW-0240">DNA-directed RNA polymerase</keyword>
<evidence type="ECO:0000256" key="11">
    <source>
        <dbReference type="ARBA" id="ARBA00023163"/>
    </source>
</evidence>
<dbReference type="GO" id="GO:1990077">
    <property type="term" value="C:primosome complex"/>
    <property type="evidence" value="ECO:0007669"/>
    <property type="project" value="UniProtKB-KW"/>
</dbReference>
<reference evidence="16 17" key="1">
    <citation type="journal article" date="2016" name="Nat. Commun.">
        <title>Thousands of microbial genomes shed light on interconnected biogeochemical processes in an aquifer system.</title>
        <authorList>
            <person name="Anantharaman K."/>
            <person name="Brown C.T."/>
            <person name="Hug L.A."/>
            <person name="Sharon I."/>
            <person name="Castelle C.J."/>
            <person name="Probst A.J."/>
            <person name="Thomas B.C."/>
            <person name="Singh A."/>
            <person name="Wilkins M.J."/>
            <person name="Karaoz U."/>
            <person name="Brodie E.L."/>
            <person name="Williams K.H."/>
            <person name="Hubbard S.S."/>
            <person name="Banfield J.F."/>
        </authorList>
    </citation>
    <scope>NUCLEOTIDE SEQUENCE [LARGE SCALE GENOMIC DNA]</scope>
</reference>
<dbReference type="InterPro" id="IPR006171">
    <property type="entry name" value="TOPRIM_dom"/>
</dbReference>
<keyword evidence="3 12" id="KW-0808">Transferase</keyword>
<comment type="similarity">
    <text evidence="12 13">Belongs to the DnaG primase family.</text>
</comment>
<keyword evidence="9" id="KW-0460">Magnesium</keyword>
<keyword evidence="11 12" id="KW-0804">Transcription</keyword>
<evidence type="ECO:0000256" key="7">
    <source>
        <dbReference type="ARBA" id="ARBA00022771"/>
    </source>
</evidence>
<evidence type="ECO:0000256" key="9">
    <source>
        <dbReference type="ARBA" id="ARBA00022842"/>
    </source>
</evidence>
<keyword evidence="5 12" id="KW-0235">DNA replication</keyword>
<dbReference type="InterPro" id="IPR030846">
    <property type="entry name" value="DnaG_bac"/>
</dbReference>
<dbReference type="GO" id="GO:0006269">
    <property type="term" value="P:DNA replication, synthesis of primer"/>
    <property type="evidence" value="ECO:0007669"/>
    <property type="project" value="UniProtKB-UniRule"/>
</dbReference>
<keyword evidence="7 12" id="KW-0863">Zinc-finger</keyword>
<dbReference type="SUPFAM" id="SSF56731">
    <property type="entry name" value="DNA primase core"/>
    <property type="match status" value="1"/>
</dbReference>
<dbReference type="Proteomes" id="UP000178774">
    <property type="component" value="Unassembled WGS sequence"/>
</dbReference>
<sequence length="527" mass="59185">MDSQIEEIKNKLNVLDVVGSYMKLTKTGVNYRGACPFHSEKSPSFFVSPTRQMWHCFGCGAGSSIFDFVMKIEGIEFIDALRMLAAKAGVQLKRENIQLRTERQRLHEICELATAFYQKQLEGSAVGKEAEAYLLKRGITTESLKKWRVGYSPDLWNSLSDFVVGKGYAREEVIRAGLAIEKEGKTGDSYDRFRGRIMFPVFDLNGQVVGFGGRVFKQVGETAKYINTPQTLLYDKSGVIYGLNNAKLAVRKKNQCVVTEGYTDVIMCHQAGFENTVAASGTALTSQHLNILKRYCENLVLAFDMDVAGDSATKRGINLAQEQGFNIKIIESYGSGNEKSDPADIILKDPKIWEAAVSKAKSIMDYYVDSAFSHFEVTTPEGKKEISKIVLPAIKRLANKIEQSHWVQTLSEKLGIPEIAIEEELAKIKDEKSVAPQQTVPPPVVNAISDSQRKKLIEERILYLELEGSTEDDKAELALCMLELEKIESKNRQQKMMKDIAGEKDEQKKQDLIKEFEKEAKKFHSIN</sequence>
<gene>
    <name evidence="12" type="primary">dnaG</name>
    <name evidence="16" type="ORF">A2822_03575</name>
</gene>
<dbReference type="GO" id="GO:0003677">
    <property type="term" value="F:DNA binding"/>
    <property type="evidence" value="ECO:0007669"/>
    <property type="project" value="UniProtKB-KW"/>
</dbReference>
<dbReference type="InterPro" id="IPR036977">
    <property type="entry name" value="DNA_primase_Znf_CHC2"/>
</dbReference>
<dbReference type="InterPro" id="IPR006295">
    <property type="entry name" value="DNA_primase_DnaG"/>
</dbReference>
<dbReference type="FunFam" id="3.90.580.10:FF:000001">
    <property type="entry name" value="DNA primase"/>
    <property type="match status" value="1"/>
</dbReference>
<dbReference type="InterPro" id="IPR034151">
    <property type="entry name" value="TOPRIM_DnaG_bac"/>
</dbReference>
<dbReference type="Pfam" id="PF13155">
    <property type="entry name" value="Toprim_2"/>
    <property type="match status" value="1"/>
</dbReference>
<dbReference type="InterPro" id="IPR037068">
    <property type="entry name" value="DNA_primase_core_N_sf"/>
</dbReference>
<comment type="catalytic activity">
    <reaction evidence="12">
        <text>ssDNA + n NTP = ssDNA/pppN(pN)n-1 hybrid + (n-1) diphosphate.</text>
        <dbReference type="EC" id="2.7.7.101"/>
    </reaction>
</comment>
<dbReference type="GO" id="GO:0000428">
    <property type="term" value="C:DNA-directed RNA polymerase complex"/>
    <property type="evidence" value="ECO:0007669"/>
    <property type="project" value="UniProtKB-KW"/>
</dbReference>
<evidence type="ECO:0000313" key="17">
    <source>
        <dbReference type="Proteomes" id="UP000178774"/>
    </source>
</evidence>
<comment type="caution">
    <text evidence="16">The sequence shown here is derived from an EMBL/GenBank/DDBJ whole genome shotgun (WGS) entry which is preliminary data.</text>
</comment>
<evidence type="ECO:0000259" key="15">
    <source>
        <dbReference type="PROSITE" id="PS50880"/>
    </source>
</evidence>
<dbReference type="HAMAP" id="MF_00974">
    <property type="entry name" value="DNA_primase_DnaG"/>
    <property type="match status" value="1"/>
</dbReference>
<dbReference type="Gene3D" id="3.90.980.10">
    <property type="entry name" value="DNA primase, catalytic core, N-terminal domain"/>
    <property type="match status" value="1"/>
</dbReference>
<evidence type="ECO:0000256" key="1">
    <source>
        <dbReference type="ARBA" id="ARBA00022478"/>
    </source>
</evidence>
<evidence type="ECO:0000256" key="10">
    <source>
        <dbReference type="ARBA" id="ARBA00023125"/>
    </source>
</evidence>
<evidence type="ECO:0000256" key="3">
    <source>
        <dbReference type="ARBA" id="ARBA00022679"/>
    </source>
</evidence>
<evidence type="ECO:0000256" key="5">
    <source>
        <dbReference type="ARBA" id="ARBA00022705"/>
    </source>
</evidence>
<dbReference type="InterPro" id="IPR002694">
    <property type="entry name" value="Znf_CHC2"/>
</dbReference>
<evidence type="ECO:0000256" key="13">
    <source>
        <dbReference type="PIRNR" id="PIRNR002811"/>
    </source>
</evidence>
<dbReference type="InterPro" id="IPR013264">
    <property type="entry name" value="DNAG_N"/>
</dbReference>
<dbReference type="Gene3D" id="3.90.580.10">
    <property type="entry name" value="Zinc finger, CHC2-type domain"/>
    <property type="match status" value="1"/>
</dbReference>
<dbReference type="InterPro" id="IPR019475">
    <property type="entry name" value="DNA_primase_DnaB-bd"/>
</dbReference>
<dbReference type="Gene3D" id="3.40.1360.10">
    <property type="match status" value="1"/>
</dbReference>
<keyword evidence="8 12" id="KW-0862">Zinc</keyword>
<dbReference type="PROSITE" id="PS50880">
    <property type="entry name" value="TOPRIM"/>
    <property type="match status" value="1"/>
</dbReference>
<evidence type="ECO:0000256" key="8">
    <source>
        <dbReference type="ARBA" id="ARBA00022833"/>
    </source>
</evidence>
<dbReference type="NCBIfam" id="TIGR01391">
    <property type="entry name" value="dnaG"/>
    <property type="match status" value="1"/>
</dbReference>
<dbReference type="SMART" id="SM00400">
    <property type="entry name" value="ZnF_CHCC"/>
    <property type="match status" value="1"/>
</dbReference>
<dbReference type="EMBL" id="MHOP01000020">
    <property type="protein sequence ID" value="OGZ65587.1"/>
    <property type="molecule type" value="Genomic_DNA"/>
</dbReference>
<evidence type="ECO:0000313" key="16">
    <source>
        <dbReference type="EMBL" id="OGZ65587.1"/>
    </source>
</evidence>
<evidence type="ECO:0000256" key="6">
    <source>
        <dbReference type="ARBA" id="ARBA00022723"/>
    </source>
</evidence>
<accession>A0A1G2HSY1</accession>
<evidence type="ECO:0000256" key="12">
    <source>
        <dbReference type="HAMAP-Rule" id="MF_00974"/>
    </source>
</evidence>
<dbReference type="PIRSF" id="PIRSF002811">
    <property type="entry name" value="DnaG"/>
    <property type="match status" value="1"/>
</dbReference>
<keyword evidence="6 12" id="KW-0479">Metal-binding</keyword>
<comment type="subunit">
    <text evidence="12">Monomer. Interacts with DnaB.</text>
</comment>
<dbReference type="Pfam" id="PF10410">
    <property type="entry name" value="DnaB_bind"/>
    <property type="match status" value="1"/>
</dbReference>
<dbReference type="GO" id="GO:0005737">
    <property type="term" value="C:cytoplasm"/>
    <property type="evidence" value="ECO:0007669"/>
    <property type="project" value="TreeGrafter"/>
</dbReference>
<feature type="zinc finger region" description="CHC2-type" evidence="12 14">
    <location>
        <begin position="35"/>
        <end position="59"/>
    </location>
</feature>
<protein>
    <recommendedName>
        <fullName evidence="12 13">DNA primase</fullName>
        <ecNumber evidence="12">2.7.7.101</ecNumber>
    </recommendedName>
</protein>
<dbReference type="AlphaFoldDB" id="A0A1G2HSY1"/>
<dbReference type="Pfam" id="PF08275">
    <property type="entry name" value="DNAG_N"/>
    <property type="match status" value="1"/>
</dbReference>
<dbReference type="EC" id="2.7.7.101" evidence="12"/>
<proteinExistence type="inferred from homology"/>
<dbReference type="SUPFAM" id="SSF57783">
    <property type="entry name" value="Zinc beta-ribbon"/>
    <property type="match status" value="1"/>
</dbReference>
<evidence type="ECO:0000256" key="2">
    <source>
        <dbReference type="ARBA" id="ARBA00022515"/>
    </source>
</evidence>
<feature type="domain" description="Toprim" evidence="15">
    <location>
        <begin position="254"/>
        <end position="335"/>
    </location>
</feature>
<keyword evidence="2 12" id="KW-0639">Primosome</keyword>